<reference evidence="1" key="1">
    <citation type="journal article" date="2015" name="Nature">
        <title>Complex archaea that bridge the gap between prokaryotes and eukaryotes.</title>
        <authorList>
            <person name="Spang A."/>
            <person name="Saw J.H."/>
            <person name="Jorgensen S.L."/>
            <person name="Zaremba-Niedzwiedzka K."/>
            <person name="Martijn J."/>
            <person name="Lind A.E."/>
            <person name="van Eijk R."/>
            <person name="Schleper C."/>
            <person name="Guy L."/>
            <person name="Ettema T.J."/>
        </authorList>
    </citation>
    <scope>NUCLEOTIDE SEQUENCE</scope>
</reference>
<dbReference type="AlphaFoldDB" id="A0A0F9GAJ3"/>
<proteinExistence type="predicted"/>
<comment type="caution">
    <text evidence="1">The sequence shown here is derived from an EMBL/GenBank/DDBJ whole genome shotgun (WGS) entry which is preliminary data.</text>
</comment>
<dbReference type="EMBL" id="LAZR01029234">
    <property type="protein sequence ID" value="KKL60192.1"/>
    <property type="molecule type" value="Genomic_DNA"/>
</dbReference>
<accession>A0A0F9GAJ3</accession>
<protein>
    <submittedName>
        <fullName evidence="1">Uncharacterized protein</fullName>
    </submittedName>
</protein>
<gene>
    <name evidence="1" type="ORF">LCGC14_2207780</name>
</gene>
<evidence type="ECO:0000313" key="1">
    <source>
        <dbReference type="EMBL" id="KKL60192.1"/>
    </source>
</evidence>
<organism evidence="1">
    <name type="scientific">marine sediment metagenome</name>
    <dbReference type="NCBI Taxonomy" id="412755"/>
    <lineage>
        <taxon>unclassified sequences</taxon>
        <taxon>metagenomes</taxon>
        <taxon>ecological metagenomes</taxon>
    </lineage>
</organism>
<sequence>MKYGHYIDTLVALGNLWATGAWQPLTGPTTASWMADMAEALGDHTHVG</sequence>
<name>A0A0F9GAJ3_9ZZZZ</name>